<gene>
    <name evidence="10" type="primary">prs</name>
    <name evidence="13" type="ORF">GCU68_06660</name>
</gene>
<sequence>MTTIVSGAASQTLAAALARELDVSLATAEYDRFPDGELLAAAPDFGDDRAIVVASTVSSDAHLELLQLQDAVREAGAEEVVTVLPYMGYGRQDKAFEAGHPISARAVARAISTGADRVLTVTPHEEAVCEFFEPTATAVDAAGRLAEPLPDDLADPVFLSPDAGAIELAETVRDAYGDGETDYFEKVRHSGTDVEITPSDVDVAGRDVVVADDIIATGSTMSEAVAVLQDRGVERVFLTCVHPLLARNAVTKLSRAGVEAIYGTDTIERSVSAVSVAPALAEHL</sequence>
<dbReference type="EMBL" id="CP045488">
    <property type="protein sequence ID" value="QFU82234.1"/>
    <property type="molecule type" value="Genomic_DNA"/>
</dbReference>
<feature type="active site" evidence="10">
    <location>
        <position position="186"/>
    </location>
</feature>
<keyword evidence="6 10" id="KW-0418">Kinase</keyword>
<keyword evidence="7 10" id="KW-0067">ATP-binding</keyword>
<evidence type="ECO:0000256" key="7">
    <source>
        <dbReference type="ARBA" id="ARBA00022840"/>
    </source>
</evidence>
<evidence type="ECO:0000313" key="13">
    <source>
        <dbReference type="EMBL" id="QFU82234.1"/>
    </source>
</evidence>
<dbReference type="GO" id="GO:0005737">
    <property type="term" value="C:cytoplasm"/>
    <property type="evidence" value="ECO:0007669"/>
    <property type="project" value="UniProtKB-SubCell"/>
</dbReference>
<dbReference type="InterPro" id="IPR005946">
    <property type="entry name" value="Rib-P_diPkinase"/>
</dbReference>
<dbReference type="PANTHER" id="PTHR10210:SF32">
    <property type="entry name" value="RIBOSE-PHOSPHATE PYROPHOSPHOKINASE 2"/>
    <property type="match status" value="1"/>
</dbReference>
<dbReference type="NCBIfam" id="TIGR01251">
    <property type="entry name" value="ribP_PPkin"/>
    <property type="match status" value="1"/>
</dbReference>
<name>A0A5P9P285_9EURY</name>
<dbReference type="CDD" id="cd06223">
    <property type="entry name" value="PRTases_typeI"/>
    <property type="match status" value="1"/>
</dbReference>
<evidence type="ECO:0000256" key="1">
    <source>
        <dbReference type="ARBA" id="ARBA00022490"/>
    </source>
</evidence>
<feature type="binding site" evidence="10">
    <location>
        <position position="162"/>
    </location>
    <ligand>
        <name>Mg(2+)</name>
        <dbReference type="ChEBI" id="CHEBI:18420"/>
        <label>2</label>
    </ligand>
</feature>
<evidence type="ECO:0000259" key="12">
    <source>
        <dbReference type="Pfam" id="PF13793"/>
    </source>
</evidence>
<dbReference type="GO" id="GO:0006164">
    <property type="term" value="P:purine nucleotide biosynthetic process"/>
    <property type="evidence" value="ECO:0007669"/>
    <property type="project" value="TreeGrafter"/>
</dbReference>
<comment type="cofactor">
    <cofactor evidence="10">
        <name>Mg(2+)</name>
        <dbReference type="ChEBI" id="CHEBI:18420"/>
    </cofactor>
    <text evidence="10">Binds 2 Mg(2+) ions per subunit.</text>
</comment>
<keyword evidence="3 10" id="KW-0479">Metal-binding</keyword>
<feature type="binding site" evidence="10">
    <location>
        <position position="212"/>
    </location>
    <ligand>
        <name>D-ribose 5-phosphate</name>
        <dbReference type="ChEBI" id="CHEBI:78346"/>
    </ligand>
</feature>
<dbReference type="NCBIfam" id="NF002095">
    <property type="entry name" value="PRK00934.1"/>
    <property type="match status" value="1"/>
</dbReference>
<comment type="catalytic activity">
    <reaction evidence="9 10">
        <text>D-ribose 5-phosphate + ATP = 5-phospho-alpha-D-ribose 1-diphosphate + AMP + H(+)</text>
        <dbReference type="Rhea" id="RHEA:15609"/>
        <dbReference type="ChEBI" id="CHEBI:15378"/>
        <dbReference type="ChEBI" id="CHEBI:30616"/>
        <dbReference type="ChEBI" id="CHEBI:58017"/>
        <dbReference type="ChEBI" id="CHEBI:78346"/>
        <dbReference type="ChEBI" id="CHEBI:456215"/>
        <dbReference type="EC" id="2.7.6.1"/>
    </reaction>
</comment>
<evidence type="ECO:0000256" key="8">
    <source>
        <dbReference type="ARBA" id="ARBA00022842"/>
    </source>
</evidence>
<evidence type="ECO:0000256" key="5">
    <source>
        <dbReference type="ARBA" id="ARBA00022741"/>
    </source>
</evidence>
<dbReference type="GO" id="GO:0016301">
    <property type="term" value="F:kinase activity"/>
    <property type="evidence" value="ECO:0007669"/>
    <property type="project" value="UniProtKB-KW"/>
</dbReference>
<feature type="domain" description="Phosphoribosyltransferase" evidence="11">
    <location>
        <begin position="141"/>
        <end position="257"/>
    </location>
</feature>
<keyword evidence="1 10" id="KW-0963">Cytoplasm</keyword>
<dbReference type="Gene3D" id="3.40.50.2020">
    <property type="match status" value="2"/>
</dbReference>
<comment type="function">
    <text evidence="10">Involved in the biosynthesis of the central metabolite phospho-alpha-D-ribosyl-1-pyrophosphate (PRPP) via the transfer of pyrophosphoryl group from ATP to 1-hydroxyl of ribose-5-phosphate (Rib-5-P).</text>
</comment>
<proteinExistence type="inferred from homology"/>
<feature type="binding site" evidence="10">
    <location>
        <begin position="91"/>
        <end position="92"/>
    </location>
    <ligand>
        <name>ATP</name>
        <dbReference type="ChEBI" id="CHEBI:30616"/>
    </ligand>
</feature>
<accession>A0A5P9P285</accession>
<keyword evidence="4 10" id="KW-0545">Nucleotide biosynthesis</keyword>
<dbReference type="RefSeq" id="WP_152940071.1">
    <property type="nucleotide sequence ID" value="NZ_CP045488.1"/>
</dbReference>
<dbReference type="InterPro" id="IPR000836">
    <property type="entry name" value="PRTase_dom"/>
</dbReference>
<comment type="subcellular location">
    <subcellularLocation>
        <location evidence="10">Cytoplasm</location>
    </subcellularLocation>
</comment>
<dbReference type="GO" id="GO:0002189">
    <property type="term" value="C:ribose phosphate diphosphokinase complex"/>
    <property type="evidence" value="ECO:0007669"/>
    <property type="project" value="TreeGrafter"/>
</dbReference>
<dbReference type="InterPro" id="IPR037514">
    <property type="entry name" value="Rib-P_diPkinase_arc"/>
</dbReference>
<protein>
    <recommendedName>
        <fullName evidence="10">Ribose-phosphate pyrophosphokinase</fullName>
        <shortName evidence="10">RPPK</shortName>
        <ecNumber evidence="10">2.7.6.1</ecNumber>
    </recommendedName>
    <alternativeName>
        <fullName evidence="10">5-phospho-D-ribosyl alpha-1-diphosphate synthase</fullName>
    </alternativeName>
    <alternativeName>
        <fullName evidence="10">Phosphoribosyl diphosphate synthase</fullName>
    </alternativeName>
    <alternativeName>
        <fullName evidence="10">Phosphoribosyl pyrophosphate synthase</fullName>
        <shortName evidence="10">P-Rib-PP synthase</shortName>
        <shortName evidence="10">PRPP synthase</shortName>
        <shortName evidence="10">PRPPase</shortName>
    </alternativeName>
</protein>
<feature type="binding site" evidence="10">
    <location>
        <position position="188"/>
    </location>
    <ligand>
        <name>D-ribose 5-phosphate</name>
        <dbReference type="ChEBI" id="CHEBI:78346"/>
    </ligand>
</feature>
<dbReference type="EC" id="2.7.6.1" evidence="10"/>
<dbReference type="SUPFAM" id="SSF53271">
    <property type="entry name" value="PRTase-like"/>
    <property type="match status" value="1"/>
</dbReference>
<feature type="binding site" evidence="10">
    <location>
        <position position="124"/>
    </location>
    <ligand>
        <name>Mg(2+)</name>
        <dbReference type="ChEBI" id="CHEBI:18420"/>
        <label>1</label>
    </ligand>
</feature>
<dbReference type="PANTHER" id="PTHR10210">
    <property type="entry name" value="RIBOSE-PHOSPHATE DIPHOSPHOKINASE FAMILY MEMBER"/>
    <property type="match status" value="1"/>
</dbReference>
<keyword evidence="2 10" id="KW-0808">Transferase</keyword>
<dbReference type="InterPro" id="IPR029099">
    <property type="entry name" value="Pribosyltran_N"/>
</dbReference>
<keyword evidence="14" id="KW-1185">Reference proteome</keyword>
<evidence type="ECO:0000256" key="10">
    <source>
        <dbReference type="HAMAP-Rule" id="MF_00583"/>
    </source>
</evidence>
<dbReference type="Pfam" id="PF13793">
    <property type="entry name" value="Pribosyltran_N"/>
    <property type="match status" value="1"/>
</dbReference>
<dbReference type="AlphaFoldDB" id="A0A5P9P285"/>
<comment type="caution">
    <text evidence="10">Lacks conserved residue(s) required for the propagation of feature annotation.</text>
</comment>
<dbReference type="OrthoDB" id="371997at2157"/>
<dbReference type="KEGG" id="nas:GCU68_06660"/>
<keyword evidence="8 10" id="KW-0460">Magnesium</keyword>
<comment type="similarity">
    <text evidence="10">Belongs to the ribose-phosphate pyrophosphokinase family. Class III (archaeal) subfamily.</text>
</comment>
<dbReference type="Pfam" id="PF00156">
    <property type="entry name" value="Pribosyltran"/>
    <property type="match status" value="1"/>
</dbReference>
<evidence type="ECO:0000259" key="11">
    <source>
        <dbReference type="Pfam" id="PF00156"/>
    </source>
</evidence>
<feature type="domain" description="Ribose-phosphate pyrophosphokinase N-terminal" evidence="12">
    <location>
        <begin position="3"/>
        <end position="112"/>
    </location>
</feature>
<organism evidence="13 14">
    <name type="scientific">Natronorubrum aibiense</name>
    <dbReference type="NCBI Taxonomy" id="348826"/>
    <lineage>
        <taxon>Archaea</taxon>
        <taxon>Methanobacteriati</taxon>
        <taxon>Methanobacteriota</taxon>
        <taxon>Stenosarchaea group</taxon>
        <taxon>Halobacteria</taxon>
        <taxon>Halobacteriales</taxon>
        <taxon>Natrialbaceae</taxon>
        <taxon>Natronorubrum</taxon>
    </lineage>
</organism>
<evidence type="ECO:0000256" key="6">
    <source>
        <dbReference type="ARBA" id="ARBA00022777"/>
    </source>
</evidence>
<dbReference type="GO" id="GO:0006015">
    <property type="term" value="P:5-phosphoribose 1-diphosphate biosynthetic process"/>
    <property type="evidence" value="ECO:0007669"/>
    <property type="project" value="UniProtKB-UniRule"/>
</dbReference>
<evidence type="ECO:0000256" key="4">
    <source>
        <dbReference type="ARBA" id="ARBA00022727"/>
    </source>
</evidence>
<dbReference type="GO" id="GO:0000287">
    <property type="term" value="F:magnesium ion binding"/>
    <property type="evidence" value="ECO:0007669"/>
    <property type="project" value="UniProtKB-UniRule"/>
</dbReference>
<keyword evidence="5 10" id="KW-0547">Nucleotide-binding</keyword>
<evidence type="ECO:0000256" key="2">
    <source>
        <dbReference type="ARBA" id="ARBA00022679"/>
    </source>
</evidence>
<dbReference type="UniPathway" id="UPA00087">
    <property type="reaction ID" value="UER00172"/>
</dbReference>
<evidence type="ECO:0000313" key="14">
    <source>
        <dbReference type="Proteomes" id="UP000326170"/>
    </source>
</evidence>
<dbReference type="InterPro" id="IPR029057">
    <property type="entry name" value="PRTase-like"/>
</dbReference>
<dbReference type="GO" id="GO:0004749">
    <property type="term" value="F:ribose phosphate diphosphokinase activity"/>
    <property type="evidence" value="ECO:0007669"/>
    <property type="project" value="UniProtKB-UniRule"/>
</dbReference>
<dbReference type="HAMAP" id="MF_00583_A">
    <property type="entry name" value="RibP_PPkinase_A"/>
    <property type="match status" value="1"/>
</dbReference>
<dbReference type="GeneID" id="42300714"/>
<reference evidence="13 14" key="1">
    <citation type="journal article" date="2007" name="Int. J. Syst. Evol. Microbiol.">
        <title>Natronorubrum sulfidifaciens sp. nov., an extremely haloalkaliphilic archaeon isolated from Aiding salt lake in Xin-Jiang, China.</title>
        <authorList>
            <person name="Cui H.L."/>
            <person name="Tohty D."/>
            <person name="Liu H.C."/>
            <person name="Liu S.J."/>
            <person name="Oren A."/>
            <person name="Zhou P.J."/>
        </authorList>
    </citation>
    <scope>NUCLEOTIDE SEQUENCE [LARGE SCALE GENOMIC DNA]</scope>
    <source>
        <strain evidence="13 14">7-3</strain>
    </source>
</reference>
<dbReference type="GO" id="GO:0005524">
    <property type="term" value="F:ATP binding"/>
    <property type="evidence" value="ECO:0007669"/>
    <property type="project" value="UniProtKB-KW"/>
</dbReference>
<comment type="pathway">
    <text evidence="10">Metabolic intermediate biosynthesis; 5-phospho-alpha-D-ribose 1-diphosphate biosynthesis; 5-phospho-alpha-D-ribose 1-diphosphate from D-ribose 5-phosphate (route I): step 1/1.</text>
</comment>
<dbReference type="Proteomes" id="UP000326170">
    <property type="component" value="Chromosome"/>
</dbReference>
<feature type="binding site" evidence="10">
    <location>
        <begin position="35"/>
        <end position="37"/>
    </location>
    <ligand>
        <name>ATP</name>
        <dbReference type="ChEBI" id="CHEBI:30616"/>
    </ligand>
</feature>
<dbReference type="SMART" id="SM01400">
    <property type="entry name" value="Pribosyltran_N"/>
    <property type="match status" value="1"/>
</dbReference>
<evidence type="ECO:0000256" key="3">
    <source>
        <dbReference type="ARBA" id="ARBA00022723"/>
    </source>
</evidence>
<evidence type="ECO:0000256" key="9">
    <source>
        <dbReference type="ARBA" id="ARBA00049535"/>
    </source>
</evidence>